<feature type="compositionally biased region" description="Low complexity" evidence="1">
    <location>
        <begin position="20"/>
        <end position="30"/>
    </location>
</feature>
<keyword evidence="5" id="KW-1185">Reference proteome</keyword>
<feature type="region of interest" description="Disordered" evidence="1">
    <location>
        <begin position="1"/>
        <end position="65"/>
    </location>
</feature>
<protein>
    <submittedName>
        <fullName evidence="3">Uncharacterized protein</fullName>
    </submittedName>
</protein>
<keyword evidence="2" id="KW-0472">Membrane</keyword>
<dbReference type="SMR" id="A0A1H6ELR2"/>
<dbReference type="RefSeq" id="WP_093357829.1">
    <property type="nucleotide sequence ID" value="NZ_FNVB01000017.1"/>
</dbReference>
<evidence type="ECO:0000256" key="1">
    <source>
        <dbReference type="SAM" id="MobiDB-lite"/>
    </source>
</evidence>
<organism evidence="3 6">
    <name type="scientific">Saccharopolyspora kobensis</name>
    <dbReference type="NCBI Taxonomy" id="146035"/>
    <lineage>
        <taxon>Bacteria</taxon>
        <taxon>Bacillati</taxon>
        <taxon>Actinomycetota</taxon>
        <taxon>Actinomycetes</taxon>
        <taxon>Pseudonocardiales</taxon>
        <taxon>Pseudonocardiaceae</taxon>
        <taxon>Saccharopolyspora</taxon>
    </lineage>
</organism>
<dbReference type="Proteomes" id="UP000199690">
    <property type="component" value="Unassembled WGS sequence"/>
</dbReference>
<feature type="transmembrane region" description="Helical" evidence="2">
    <location>
        <begin position="68"/>
        <end position="91"/>
    </location>
</feature>
<evidence type="ECO:0000256" key="2">
    <source>
        <dbReference type="SAM" id="Phobius"/>
    </source>
</evidence>
<dbReference type="AlphaFoldDB" id="A0A1H6ELR2"/>
<reference evidence="5 6" key="2">
    <citation type="submission" date="2016-10" db="EMBL/GenBank/DDBJ databases">
        <authorList>
            <person name="Varghese N."/>
            <person name="Submissions S."/>
        </authorList>
    </citation>
    <scope>NUCLEOTIDE SEQUENCE [LARGE SCALE GENOMIC DNA]</scope>
    <source>
        <strain evidence="6">ATCC 20501</strain>
        <strain evidence="4 5">CGMCC 4.3529</strain>
    </source>
</reference>
<gene>
    <name evidence="3" type="ORF">SAMN02982929_06946</name>
    <name evidence="4" type="ORF">SAMN05216506_116151</name>
</gene>
<keyword evidence="2" id="KW-0812">Transmembrane</keyword>
<evidence type="ECO:0000313" key="5">
    <source>
        <dbReference type="Proteomes" id="UP000199690"/>
    </source>
</evidence>
<dbReference type="EMBL" id="FNVB01000017">
    <property type="protein sequence ID" value="SEG98031.1"/>
    <property type="molecule type" value="Genomic_DNA"/>
</dbReference>
<reference evidence="3" key="1">
    <citation type="submission" date="2016-10" db="EMBL/GenBank/DDBJ databases">
        <authorList>
            <person name="de Groot N.N."/>
        </authorList>
    </citation>
    <scope>NUCLEOTIDE SEQUENCE [LARGE SCALE GENOMIC DNA]</scope>
    <source>
        <strain evidence="3">ATCC 20501</strain>
    </source>
</reference>
<keyword evidence="2" id="KW-1133">Transmembrane helix</keyword>
<accession>A0A1H6ELR2</accession>
<evidence type="ECO:0000313" key="3">
    <source>
        <dbReference type="EMBL" id="SEG98031.1"/>
    </source>
</evidence>
<dbReference type="EMBL" id="FOME01000016">
    <property type="protein sequence ID" value="SFE96468.1"/>
    <property type="molecule type" value="Genomic_DNA"/>
</dbReference>
<dbReference type="Proteomes" id="UP000236729">
    <property type="component" value="Unassembled WGS sequence"/>
</dbReference>
<evidence type="ECO:0000313" key="6">
    <source>
        <dbReference type="Proteomes" id="UP000236729"/>
    </source>
</evidence>
<proteinExistence type="predicted"/>
<sequence>MSYPQQPDPYGSQSGPYSNQYPSGQYPTGGYPTGGYPPPNESDDFWRHVAGSQPPQPPQPPKKKSTGLILGLIGAGVAVIGVVTLVVVMIINVNSRPQANPKPPAGADPTQSRTTESEVDSGPITVGDCIDLADERGGEMTPASCGSIDSDYEVVKVSNSTDRSVCGDDYSNITGGKTYCIVLDVEAGDCITPYNEASNQIPLKLDCAEAKDQITRVAPRGEPAQVCGEGDGYYNFAEKTFCFNDVKGA</sequence>
<name>A0A1H6ELR2_9PSEU</name>
<accession>A0A1I2EVI0</accession>
<feature type="region of interest" description="Disordered" evidence="1">
    <location>
        <begin position="96"/>
        <end position="127"/>
    </location>
</feature>
<evidence type="ECO:0000313" key="4">
    <source>
        <dbReference type="EMBL" id="SFE96468.1"/>
    </source>
</evidence>